<feature type="transmembrane region" description="Helical" evidence="1">
    <location>
        <begin position="72"/>
        <end position="92"/>
    </location>
</feature>
<gene>
    <name evidence="2" type="ORF">JOF42_000234</name>
</gene>
<organism evidence="2 3">
    <name type="scientific">Microbacterium phyllosphaerae</name>
    <dbReference type="NCBI Taxonomy" id="124798"/>
    <lineage>
        <taxon>Bacteria</taxon>
        <taxon>Bacillati</taxon>
        <taxon>Actinomycetota</taxon>
        <taxon>Actinomycetes</taxon>
        <taxon>Micrococcales</taxon>
        <taxon>Microbacteriaceae</taxon>
        <taxon>Microbacterium</taxon>
    </lineage>
</organism>
<dbReference type="RefSeq" id="WP_307803499.1">
    <property type="nucleotide sequence ID" value="NZ_BAAAIO010000001.1"/>
</dbReference>
<feature type="transmembrane region" description="Helical" evidence="1">
    <location>
        <begin position="112"/>
        <end position="129"/>
    </location>
</feature>
<accession>A0ABS4WKM7</accession>
<dbReference type="Pfam" id="PF10990">
    <property type="entry name" value="DUF2809"/>
    <property type="match status" value="1"/>
</dbReference>
<feature type="transmembrane region" description="Helical" evidence="1">
    <location>
        <begin position="47"/>
        <end position="65"/>
    </location>
</feature>
<protein>
    <submittedName>
        <fullName evidence="2">Lysylphosphatidylglycerol synthetase-like protein (DUF2156 family)</fullName>
    </submittedName>
</protein>
<evidence type="ECO:0000256" key="1">
    <source>
        <dbReference type="SAM" id="Phobius"/>
    </source>
</evidence>
<keyword evidence="1" id="KW-0812">Transmembrane</keyword>
<comment type="caution">
    <text evidence="2">The sequence shown here is derived from an EMBL/GenBank/DDBJ whole genome shotgun (WGS) entry which is preliminary data.</text>
</comment>
<dbReference type="EMBL" id="JAGIOA010000001">
    <property type="protein sequence ID" value="MBP2376739.1"/>
    <property type="molecule type" value="Genomic_DNA"/>
</dbReference>
<reference evidence="2 3" key="1">
    <citation type="submission" date="2021-03" db="EMBL/GenBank/DDBJ databases">
        <title>Sequencing the genomes of 1000 actinobacteria strains.</title>
        <authorList>
            <person name="Klenk H.-P."/>
        </authorList>
    </citation>
    <scope>NUCLEOTIDE SEQUENCE [LARGE SCALE GENOMIC DNA]</scope>
    <source>
        <strain evidence="2 3">DSM 13468</strain>
    </source>
</reference>
<dbReference type="Proteomes" id="UP000703720">
    <property type="component" value="Unassembled WGS sequence"/>
</dbReference>
<keyword evidence="1" id="KW-1133">Transmembrane helix</keyword>
<keyword evidence="1" id="KW-0472">Membrane</keyword>
<sequence length="139" mass="14606">MQPSADRNTTVRTRRRRLLIAAALVVVAGLAVHLLGSGPVADFTGDALYAVLVYLVIAAVFARAASWAIGAATVVVCTLIELFQLTGLPGAWAEAFWPVRLVLGTGFDARDLIAYAVGAAAATVCDLILTRRSRARQAA</sequence>
<evidence type="ECO:0000313" key="2">
    <source>
        <dbReference type="EMBL" id="MBP2376739.1"/>
    </source>
</evidence>
<keyword evidence="3" id="KW-1185">Reference proteome</keyword>
<proteinExistence type="predicted"/>
<feature type="transmembrane region" description="Helical" evidence="1">
    <location>
        <begin position="18"/>
        <end position="35"/>
    </location>
</feature>
<dbReference type="InterPro" id="IPR021257">
    <property type="entry name" value="DUF2809"/>
</dbReference>
<evidence type="ECO:0000313" key="3">
    <source>
        <dbReference type="Proteomes" id="UP000703720"/>
    </source>
</evidence>
<name>A0ABS4WKM7_9MICO</name>